<reference evidence="1 2" key="1">
    <citation type="journal article" date="2018" name="Mol. Biol. Evol.">
        <title>Analysis of the draft genome of the red seaweed Gracilariopsis chorda provides insights into genome size evolution in Rhodophyta.</title>
        <authorList>
            <person name="Lee J."/>
            <person name="Yang E.C."/>
            <person name="Graf L."/>
            <person name="Yang J.H."/>
            <person name="Qiu H."/>
            <person name="Zel Zion U."/>
            <person name="Chan C.X."/>
            <person name="Stephens T.G."/>
            <person name="Weber A.P.M."/>
            <person name="Boo G.H."/>
            <person name="Boo S.M."/>
            <person name="Kim K.M."/>
            <person name="Shin Y."/>
            <person name="Jung M."/>
            <person name="Lee S.J."/>
            <person name="Yim H.S."/>
            <person name="Lee J.H."/>
            <person name="Bhattacharya D."/>
            <person name="Yoon H.S."/>
        </authorList>
    </citation>
    <scope>NUCLEOTIDE SEQUENCE [LARGE SCALE GENOMIC DNA]</scope>
    <source>
        <strain evidence="1 2">SKKU-2015</strain>
        <tissue evidence="1">Whole body</tissue>
    </source>
</reference>
<evidence type="ECO:0000313" key="1">
    <source>
        <dbReference type="EMBL" id="PXF46472.1"/>
    </source>
</evidence>
<proteinExistence type="predicted"/>
<dbReference type="InterPro" id="IPR027417">
    <property type="entry name" value="P-loop_NTPase"/>
</dbReference>
<dbReference type="AlphaFoldDB" id="A0A2V3IWG2"/>
<dbReference type="Gene3D" id="3.40.50.300">
    <property type="entry name" value="P-loop containing nucleotide triphosphate hydrolases"/>
    <property type="match status" value="1"/>
</dbReference>
<evidence type="ECO:0008006" key="3">
    <source>
        <dbReference type="Google" id="ProtNLM"/>
    </source>
</evidence>
<comment type="caution">
    <text evidence="1">The sequence shown here is derived from an EMBL/GenBank/DDBJ whole genome shotgun (WGS) entry which is preliminary data.</text>
</comment>
<dbReference type="Proteomes" id="UP000247409">
    <property type="component" value="Unassembled WGS sequence"/>
</dbReference>
<dbReference type="OrthoDB" id="10537146at2759"/>
<accession>A0A2V3IWG2</accession>
<evidence type="ECO:0000313" key="2">
    <source>
        <dbReference type="Proteomes" id="UP000247409"/>
    </source>
</evidence>
<sequence>MSTKTLQLLHWPSILSAKNVTLIRDATDAADALPLLHHLVRVLSLSKHLSPPEILFLTTNSRAQIPPTSKTCLFPFLTRSTQIAFAHSTPCDPYTFFEHPHEKQSSAQSTKQFLRFVSAAAKTSSAKVIVVECVHALQTVFAVDILPFIKTLTTMQKGLSVMLSAPVHCGIDRQIATLADMADTIIDLNNLQTGYAPDVDGTLKLVKQQGKWQLNSSTNRYKITEPSFKIYI</sequence>
<gene>
    <name evidence="1" type="ORF">BWQ96_03707</name>
</gene>
<keyword evidence="2" id="KW-1185">Reference proteome</keyword>
<organism evidence="1 2">
    <name type="scientific">Gracilariopsis chorda</name>
    <dbReference type="NCBI Taxonomy" id="448386"/>
    <lineage>
        <taxon>Eukaryota</taxon>
        <taxon>Rhodophyta</taxon>
        <taxon>Florideophyceae</taxon>
        <taxon>Rhodymeniophycidae</taxon>
        <taxon>Gracilariales</taxon>
        <taxon>Gracilariaceae</taxon>
        <taxon>Gracilariopsis</taxon>
    </lineage>
</organism>
<name>A0A2V3IWG2_9FLOR</name>
<dbReference type="EMBL" id="NBIV01000037">
    <property type="protein sequence ID" value="PXF46472.1"/>
    <property type="molecule type" value="Genomic_DNA"/>
</dbReference>
<protein>
    <recommendedName>
        <fullName evidence="3">Elongator complex protein 6</fullName>
    </recommendedName>
</protein>